<dbReference type="AlphaFoldDB" id="A0A255YS97"/>
<accession>A0A255YS97</accession>
<dbReference type="Pfam" id="PF05016">
    <property type="entry name" value="ParE_toxin"/>
    <property type="match status" value="1"/>
</dbReference>
<dbReference type="OrthoDB" id="981785at2"/>
<keyword evidence="1" id="KW-1277">Toxin-antitoxin system</keyword>
<keyword evidence="3" id="KW-1185">Reference proteome</keyword>
<protein>
    <submittedName>
        <fullName evidence="2">Plasmid stabilization protein</fullName>
    </submittedName>
</protein>
<gene>
    <name evidence="2" type="ORF">CHU92_14435</name>
</gene>
<dbReference type="InterPro" id="IPR007712">
    <property type="entry name" value="RelE/ParE_toxin"/>
</dbReference>
<dbReference type="Proteomes" id="UP000216605">
    <property type="component" value="Unassembled WGS sequence"/>
</dbReference>
<evidence type="ECO:0000313" key="2">
    <source>
        <dbReference type="EMBL" id="OYQ32073.1"/>
    </source>
</evidence>
<dbReference type="InterPro" id="IPR035093">
    <property type="entry name" value="RelE/ParE_toxin_dom_sf"/>
</dbReference>
<comment type="caution">
    <text evidence="2">The sequence shown here is derived from an EMBL/GenBank/DDBJ whole genome shotgun (WGS) entry which is preliminary data.</text>
</comment>
<organism evidence="2 3">
    <name type="scientific">Flavobacterium cyanobacteriorum</name>
    <dbReference type="NCBI Taxonomy" id="2022802"/>
    <lineage>
        <taxon>Bacteria</taxon>
        <taxon>Pseudomonadati</taxon>
        <taxon>Bacteroidota</taxon>
        <taxon>Flavobacteriia</taxon>
        <taxon>Flavobacteriales</taxon>
        <taxon>Flavobacteriaceae</taxon>
        <taxon>Flavobacterium</taxon>
    </lineage>
</organism>
<reference evidence="2 3" key="1">
    <citation type="submission" date="2017-07" db="EMBL/GenBank/DDBJ databases">
        <title>Flavobacterium cyanobacteriorum sp. nov., isolated from cyanobacterial aggregates in a eutrophic lake.</title>
        <authorList>
            <person name="Cai H."/>
        </authorList>
    </citation>
    <scope>NUCLEOTIDE SEQUENCE [LARGE SCALE GENOMIC DNA]</scope>
    <source>
        <strain evidence="2 3">TH021</strain>
    </source>
</reference>
<evidence type="ECO:0000256" key="1">
    <source>
        <dbReference type="ARBA" id="ARBA00022649"/>
    </source>
</evidence>
<evidence type="ECO:0000313" key="3">
    <source>
        <dbReference type="Proteomes" id="UP000216605"/>
    </source>
</evidence>
<dbReference type="EMBL" id="NOXV01000304">
    <property type="protein sequence ID" value="OYQ32073.1"/>
    <property type="molecule type" value="Genomic_DNA"/>
</dbReference>
<name>A0A255YS97_9FLAO</name>
<dbReference type="Gene3D" id="3.30.2310.20">
    <property type="entry name" value="RelE-like"/>
    <property type="match status" value="1"/>
</dbReference>
<sequence length="107" mass="12716">MEKIMKQLYWTERALKDLQKIDLFNSELLGDNKASEITLKIIAKADFLENPSFDFTEIGAPDDDFSHLKRKYRKLIEGHYKITYRSGKSKIYINRIFDTRQNPKKNK</sequence>
<proteinExistence type="predicted"/>